<evidence type="ECO:0008006" key="3">
    <source>
        <dbReference type="Google" id="ProtNLM"/>
    </source>
</evidence>
<evidence type="ECO:0000313" key="2">
    <source>
        <dbReference type="Proteomes" id="UP001611383"/>
    </source>
</evidence>
<organism evidence="1 2">
    <name type="scientific">Archangium minus</name>
    <dbReference type="NCBI Taxonomy" id="83450"/>
    <lineage>
        <taxon>Bacteria</taxon>
        <taxon>Pseudomonadati</taxon>
        <taxon>Myxococcota</taxon>
        <taxon>Myxococcia</taxon>
        <taxon>Myxococcales</taxon>
        <taxon>Cystobacterineae</taxon>
        <taxon>Archangiaceae</taxon>
        <taxon>Archangium</taxon>
    </lineage>
</organism>
<dbReference type="RefSeq" id="WP_395806264.1">
    <property type="nucleotide sequence ID" value="NZ_CP043494.1"/>
</dbReference>
<sequence>MRHPLSRFFFLPLTAVLGTGCLVNSGPNTPKNPCDPNPCTQGDKTVCVNENNQARCVCREGTVQRPNGTCEPLSTLNCPEHPGDSAEPDDCLARAGTLTKDSASRQQSIEPVGDYDFFRVDATSRDIYSVTVEPKQGALLPRVDIFDPAGLWLTSQDGQPKAQVGFKARATGPYYVRVSHSPMDPSPATGLYALSFSSLGQDDHGDGSTESTSISAEEWNVPSPTNRYGRLEYGLDEDWFSLSVTQGTLYRIEFDTSRYVPAAAFFTREDVKNPVHTSKNSYVEIRAQSTTTLYIDLYSPQGETGSYAFRVFYYPNR</sequence>
<dbReference type="CDD" id="cd19941">
    <property type="entry name" value="TIL"/>
    <property type="match status" value="1"/>
</dbReference>
<reference evidence="1 2" key="1">
    <citation type="submission" date="2019-08" db="EMBL/GenBank/DDBJ databases">
        <title>Archangium and Cystobacter genomes.</title>
        <authorList>
            <person name="Chen I.-C.K."/>
            <person name="Wielgoss S."/>
        </authorList>
    </citation>
    <scope>NUCLEOTIDE SEQUENCE [LARGE SCALE GENOMIC DNA]</scope>
    <source>
        <strain evidence="1 2">Cbm 6</strain>
    </source>
</reference>
<keyword evidence="2" id="KW-1185">Reference proteome</keyword>
<gene>
    <name evidence="1" type="ORF">F0U60_34285</name>
</gene>
<name>A0ABY9WZR0_9BACT</name>
<proteinExistence type="predicted"/>
<dbReference type="Gene3D" id="2.60.120.380">
    <property type="match status" value="2"/>
</dbReference>
<evidence type="ECO:0000313" key="1">
    <source>
        <dbReference type="EMBL" id="WNG48618.1"/>
    </source>
</evidence>
<protein>
    <recommendedName>
        <fullName evidence="3">EGF-like domain-containing protein</fullName>
    </recommendedName>
</protein>
<accession>A0ABY9WZR0</accession>
<dbReference type="EMBL" id="CP043494">
    <property type="protein sequence ID" value="WNG48618.1"/>
    <property type="molecule type" value="Genomic_DNA"/>
</dbReference>
<dbReference type="PROSITE" id="PS51257">
    <property type="entry name" value="PROKAR_LIPOPROTEIN"/>
    <property type="match status" value="1"/>
</dbReference>
<dbReference type="Proteomes" id="UP001611383">
    <property type="component" value="Chromosome"/>
</dbReference>